<dbReference type="AlphaFoldDB" id="A0A7W7IIK0"/>
<dbReference type="RefSeq" id="WP_189241186.1">
    <property type="nucleotide sequence ID" value="NZ_BAAAHD010000010.1"/>
</dbReference>
<proteinExistence type="predicted"/>
<dbReference type="EMBL" id="JACHMV010000001">
    <property type="protein sequence ID" value="MBB4777776.1"/>
    <property type="molecule type" value="Genomic_DNA"/>
</dbReference>
<accession>A0A7W7IIK0</accession>
<evidence type="ECO:0000313" key="2">
    <source>
        <dbReference type="EMBL" id="MBB4777776.1"/>
    </source>
</evidence>
<dbReference type="Proteomes" id="UP000549343">
    <property type="component" value="Unassembled WGS sequence"/>
</dbReference>
<gene>
    <name evidence="2" type="ORF">F4557_006194</name>
</gene>
<feature type="region of interest" description="Disordered" evidence="1">
    <location>
        <begin position="11"/>
        <end position="39"/>
    </location>
</feature>
<evidence type="ECO:0000256" key="1">
    <source>
        <dbReference type="SAM" id="MobiDB-lite"/>
    </source>
</evidence>
<organism evidence="2 3">
    <name type="scientific">Actinomadura livida</name>
    <dbReference type="NCBI Taxonomy" id="79909"/>
    <lineage>
        <taxon>Bacteria</taxon>
        <taxon>Bacillati</taxon>
        <taxon>Actinomycetota</taxon>
        <taxon>Actinomycetes</taxon>
        <taxon>Streptosporangiales</taxon>
        <taxon>Thermomonosporaceae</taxon>
        <taxon>Actinomadura</taxon>
    </lineage>
</organism>
<sequence>MALFGSGCAIPNFTTESRPTRELPPPPELSTPDLSTPELRQSTLTGSWRGTYTCPQGLMQLNLTLVQRSSGTVSGIFRFAPAPGNSDGLSGSFTLRGHVTGSSLALHGDSWLSRPGAYEMVSLSARLSSADPDQIHGTIQSPGCGTFTVQRR</sequence>
<evidence type="ECO:0008006" key="4">
    <source>
        <dbReference type="Google" id="ProtNLM"/>
    </source>
</evidence>
<name>A0A7W7IIK0_9ACTN</name>
<comment type="caution">
    <text evidence="2">The sequence shown here is derived from an EMBL/GenBank/DDBJ whole genome shotgun (WGS) entry which is preliminary data.</text>
</comment>
<protein>
    <recommendedName>
        <fullName evidence="4">Lipocalin-like domain-containing protein</fullName>
    </recommendedName>
</protein>
<reference evidence="2 3" key="1">
    <citation type="submission" date="2020-08" db="EMBL/GenBank/DDBJ databases">
        <title>Sequencing the genomes of 1000 actinobacteria strains.</title>
        <authorList>
            <person name="Klenk H.-P."/>
        </authorList>
    </citation>
    <scope>NUCLEOTIDE SEQUENCE [LARGE SCALE GENOMIC DNA]</scope>
    <source>
        <strain evidence="2 3">DSM 44772</strain>
    </source>
</reference>
<evidence type="ECO:0000313" key="3">
    <source>
        <dbReference type="Proteomes" id="UP000549343"/>
    </source>
</evidence>